<dbReference type="EMBL" id="CAEY01000080">
    <property type="status" value="NOT_ANNOTATED_CDS"/>
    <property type="molecule type" value="Genomic_DNA"/>
</dbReference>
<reference evidence="1" key="2">
    <citation type="submission" date="2015-06" db="UniProtKB">
        <authorList>
            <consortium name="EnsemblMetazoa"/>
        </authorList>
    </citation>
    <scope>IDENTIFICATION</scope>
</reference>
<name>T1KHT7_TETUR</name>
<evidence type="ECO:0000313" key="2">
    <source>
        <dbReference type="Proteomes" id="UP000015104"/>
    </source>
</evidence>
<proteinExistence type="predicted"/>
<dbReference type="AlphaFoldDB" id="T1KHT7"/>
<organism evidence="1 2">
    <name type="scientific">Tetranychus urticae</name>
    <name type="common">Two-spotted spider mite</name>
    <dbReference type="NCBI Taxonomy" id="32264"/>
    <lineage>
        <taxon>Eukaryota</taxon>
        <taxon>Metazoa</taxon>
        <taxon>Ecdysozoa</taxon>
        <taxon>Arthropoda</taxon>
        <taxon>Chelicerata</taxon>
        <taxon>Arachnida</taxon>
        <taxon>Acari</taxon>
        <taxon>Acariformes</taxon>
        <taxon>Trombidiformes</taxon>
        <taxon>Prostigmata</taxon>
        <taxon>Eleutherengona</taxon>
        <taxon>Raphignathae</taxon>
        <taxon>Tetranychoidea</taxon>
        <taxon>Tetranychidae</taxon>
        <taxon>Tetranychus</taxon>
    </lineage>
</organism>
<dbReference type="EnsemblMetazoa" id="tetur11g05570.1">
    <property type="protein sequence ID" value="tetur11g05570.1"/>
    <property type="gene ID" value="tetur11g05570"/>
</dbReference>
<protein>
    <submittedName>
        <fullName evidence="1">Uncharacterized protein</fullName>
    </submittedName>
</protein>
<dbReference type="Proteomes" id="UP000015104">
    <property type="component" value="Unassembled WGS sequence"/>
</dbReference>
<reference evidence="2" key="1">
    <citation type="submission" date="2011-08" db="EMBL/GenBank/DDBJ databases">
        <authorList>
            <person name="Rombauts S."/>
        </authorList>
    </citation>
    <scope>NUCLEOTIDE SEQUENCE</scope>
    <source>
        <strain evidence="2">London</strain>
    </source>
</reference>
<dbReference type="HOGENOM" id="CLU_2561234_0_0_1"/>
<evidence type="ECO:0000313" key="1">
    <source>
        <dbReference type="EnsemblMetazoa" id="tetur11g05570.1"/>
    </source>
</evidence>
<sequence length="82" mass="9304">MSSHDRLIGKGCTNRRSHLESTSCFHPLTFHHLGHPLQSQSSIGGNHWFCFYLFSISQRQRGLTACDEMVALVGSLQMIRML</sequence>
<keyword evidence="2" id="KW-1185">Reference proteome</keyword>
<accession>T1KHT7</accession>